<evidence type="ECO:0000256" key="1">
    <source>
        <dbReference type="SAM" id="MobiDB-lite"/>
    </source>
</evidence>
<accession>A0A654TEY4</accession>
<proteinExistence type="predicted"/>
<dbReference type="EMBL" id="CFOE01000822">
    <property type="protein sequence ID" value="CFE46160.1"/>
    <property type="molecule type" value="Genomic_DNA"/>
</dbReference>
<organism evidence="2 3">
    <name type="scientific">Mycobacterium tuberculosis</name>
    <dbReference type="NCBI Taxonomy" id="1773"/>
    <lineage>
        <taxon>Bacteria</taxon>
        <taxon>Bacillati</taxon>
        <taxon>Actinomycetota</taxon>
        <taxon>Actinomycetes</taxon>
        <taxon>Mycobacteriales</taxon>
        <taxon>Mycobacteriaceae</taxon>
        <taxon>Mycobacterium</taxon>
        <taxon>Mycobacterium tuberculosis complex</taxon>
    </lineage>
</organism>
<evidence type="ECO:0000313" key="2">
    <source>
        <dbReference type="EMBL" id="CFE46160.1"/>
    </source>
</evidence>
<protein>
    <submittedName>
        <fullName evidence="2">Uncharacterized protein</fullName>
    </submittedName>
</protein>
<gene>
    <name evidence="2" type="ORF">ERS007681_03990</name>
</gene>
<reference evidence="2 3" key="1">
    <citation type="submission" date="2015-03" db="EMBL/GenBank/DDBJ databases">
        <authorList>
            <consortium name="Pathogen Informatics"/>
        </authorList>
    </citation>
    <scope>NUCLEOTIDE SEQUENCE [LARGE SCALE GENOMIC DNA]</scope>
    <source>
        <strain evidence="2 3">G09901357</strain>
    </source>
</reference>
<dbReference type="AlphaFoldDB" id="A0A654TEY4"/>
<dbReference type="Proteomes" id="UP000048289">
    <property type="component" value="Unassembled WGS sequence"/>
</dbReference>
<sequence>MARVNAMANIGSMPAVVPAISEMVPVGATEVTCALRLGPDRANRLSVNAGNAPRSSASLRDAVCAACCMRRMSRVANRTASSLSYGIPSAASSSAKPMTPSPILRVARAASPSSGKG</sequence>
<evidence type="ECO:0000313" key="3">
    <source>
        <dbReference type="Proteomes" id="UP000048289"/>
    </source>
</evidence>
<feature type="compositionally biased region" description="Polar residues" evidence="1">
    <location>
        <begin position="80"/>
        <end position="96"/>
    </location>
</feature>
<name>A0A654TEY4_MYCTX</name>
<feature type="region of interest" description="Disordered" evidence="1">
    <location>
        <begin position="80"/>
        <end position="117"/>
    </location>
</feature>